<dbReference type="InterPro" id="IPR009081">
    <property type="entry name" value="PP-bd_ACP"/>
</dbReference>
<reference evidence="6" key="1">
    <citation type="submission" date="2021-01" db="EMBL/GenBank/DDBJ databases">
        <title>Fulvivirga kasyanovii gen. nov., sp nov., a novel member of the phylum Bacteroidetes isolated from seawater in a mussel farm.</title>
        <authorList>
            <person name="Zhao L.-H."/>
            <person name="Wang Z.-J."/>
        </authorList>
    </citation>
    <scope>NUCLEOTIDE SEQUENCE</scope>
    <source>
        <strain evidence="6">29W222</strain>
    </source>
</reference>
<dbReference type="Pfam" id="PF00550">
    <property type="entry name" value="PP-binding"/>
    <property type="match status" value="3"/>
</dbReference>
<protein>
    <submittedName>
        <fullName evidence="6">Amino acid adenylation domain-containing protein</fullName>
    </submittedName>
</protein>
<comment type="caution">
    <text evidence="6">The sequence shown here is derived from an EMBL/GenBank/DDBJ whole genome shotgun (WGS) entry which is preliminary data.</text>
</comment>
<dbReference type="GO" id="GO:0043041">
    <property type="term" value="P:amino acid activation for nonribosomal peptide biosynthetic process"/>
    <property type="evidence" value="ECO:0007669"/>
    <property type="project" value="TreeGrafter"/>
</dbReference>
<dbReference type="FunFam" id="2.30.38.10:FF:000001">
    <property type="entry name" value="Non-ribosomal peptide synthetase PvdI"/>
    <property type="match status" value="2"/>
</dbReference>
<evidence type="ECO:0000256" key="4">
    <source>
        <dbReference type="ARBA" id="ARBA00022737"/>
    </source>
</evidence>
<evidence type="ECO:0000259" key="5">
    <source>
        <dbReference type="PROSITE" id="PS50075"/>
    </source>
</evidence>
<dbReference type="EMBL" id="JAEUGD010000066">
    <property type="protein sequence ID" value="MBL6449163.1"/>
    <property type="molecule type" value="Genomic_DNA"/>
</dbReference>
<dbReference type="CDD" id="cd19543">
    <property type="entry name" value="DCL_NRPS"/>
    <property type="match status" value="1"/>
</dbReference>
<dbReference type="SUPFAM" id="SSF56801">
    <property type="entry name" value="Acetyl-CoA synthetase-like"/>
    <property type="match status" value="3"/>
</dbReference>
<feature type="domain" description="Carrier" evidence="5">
    <location>
        <begin position="3424"/>
        <end position="3499"/>
    </location>
</feature>
<keyword evidence="4" id="KW-0677">Repeat</keyword>
<dbReference type="InterPro" id="IPR010071">
    <property type="entry name" value="AA_adenyl_dom"/>
</dbReference>
<keyword evidence="7" id="KW-1185">Reference proteome</keyword>
<dbReference type="CDD" id="cd05930">
    <property type="entry name" value="A_NRPS"/>
    <property type="match status" value="2"/>
</dbReference>
<dbReference type="Pfam" id="PF13193">
    <property type="entry name" value="AMP-binding_C"/>
    <property type="match status" value="2"/>
</dbReference>
<dbReference type="PANTHER" id="PTHR45527:SF1">
    <property type="entry name" value="FATTY ACID SYNTHASE"/>
    <property type="match status" value="1"/>
</dbReference>
<evidence type="ECO:0000313" key="6">
    <source>
        <dbReference type="EMBL" id="MBL6449163.1"/>
    </source>
</evidence>
<keyword evidence="3" id="KW-0597">Phosphoprotein</keyword>
<dbReference type="SUPFAM" id="SSF53335">
    <property type="entry name" value="S-adenosyl-L-methionine-dependent methyltransferases"/>
    <property type="match status" value="1"/>
</dbReference>
<dbReference type="Gene3D" id="2.30.38.10">
    <property type="entry name" value="Luciferase, Domain 3"/>
    <property type="match status" value="1"/>
</dbReference>
<dbReference type="NCBIfam" id="TIGR01733">
    <property type="entry name" value="AA-adenyl-dom"/>
    <property type="match status" value="2"/>
</dbReference>
<dbReference type="InterPro" id="IPR000873">
    <property type="entry name" value="AMP-dep_synth/lig_dom"/>
</dbReference>
<dbReference type="Pfam" id="PF00501">
    <property type="entry name" value="AMP-binding"/>
    <property type="match status" value="4"/>
</dbReference>
<dbReference type="InterPro" id="IPR042099">
    <property type="entry name" value="ANL_N_sf"/>
</dbReference>
<dbReference type="InterPro" id="IPR020845">
    <property type="entry name" value="AMP-binding_CS"/>
</dbReference>
<dbReference type="SUPFAM" id="SSF52777">
    <property type="entry name" value="CoA-dependent acyltransferases"/>
    <property type="match status" value="6"/>
</dbReference>
<dbReference type="PANTHER" id="PTHR45527">
    <property type="entry name" value="NONRIBOSOMAL PEPTIDE SYNTHETASE"/>
    <property type="match status" value="1"/>
</dbReference>
<dbReference type="FunFam" id="3.30.300.30:FF:000015">
    <property type="entry name" value="Nonribosomal peptide synthase SidD"/>
    <property type="match status" value="1"/>
</dbReference>
<dbReference type="PROSITE" id="PS00455">
    <property type="entry name" value="AMP_BINDING"/>
    <property type="match status" value="2"/>
</dbReference>
<dbReference type="Gene3D" id="3.30.559.10">
    <property type="entry name" value="Chloramphenicol acetyltransferase-like domain"/>
    <property type="match status" value="3"/>
</dbReference>
<dbReference type="CDD" id="cd02440">
    <property type="entry name" value="AdoMet_MTases"/>
    <property type="match status" value="1"/>
</dbReference>
<evidence type="ECO:0000256" key="3">
    <source>
        <dbReference type="ARBA" id="ARBA00022553"/>
    </source>
</evidence>
<dbReference type="GO" id="GO:0044550">
    <property type="term" value="P:secondary metabolite biosynthetic process"/>
    <property type="evidence" value="ECO:0007669"/>
    <property type="project" value="TreeGrafter"/>
</dbReference>
<dbReference type="Gene3D" id="3.40.50.12780">
    <property type="entry name" value="N-terminal domain of ligase-like"/>
    <property type="match status" value="3"/>
</dbReference>
<name>A0A937KGG2_9BACT</name>
<dbReference type="PROSITE" id="PS50075">
    <property type="entry name" value="CARRIER"/>
    <property type="match status" value="3"/>
</dbReference>
<dbReference type="Gene3D" id="3.40.50.980">
    <property type="match status" value="2"/>
</dbReference>
<dbReference type="InterPro" id="IPR025110">
    <property type="entry name" value="AMP-bd_C"/>
</dbReference>
<dbReference type="GO" id="GO:0031177">
    <property type="term" value="F:phosphopantetheine binding"/>
    <property type="evidence" value="ECO:0007669"/>
    <property type="project" value="InterPro"/>
</dbReference>
<evidence type="ECO:0000313" key="7">
    <source>
        <dbReference type="Proteomes" id="UP000614216"/>
    </source>
</evidence>
<dbReference type="InterPro" id="IPR045851">
    <property type="entry name" value="AMP-bd_C_sf"/>
</dbReference>
<feature type="domain" description="Carrier" evidence="5">
    <location>
        <begin position="826"/>
        <end position="901"/>
    </location>
</feature>
<dbReference type="InterPro" id="IPR001242">
    <property type="entry name" value="Condensation_dom"/>
</dbReference>
<dbReference type="InterPro" id="IPR029063">
    <property type="entry name" value="SAM-dependent_MTases_sf"/>
</dbReference>
<keyword evidence="2" id="KW-0596">Phosphopantetheine</keyword>
<dbReference type="CDD" id="cd12117">
    <property type="entry name" value="A_NRPS_Srf_like"/>
    <property type="match status" value="1"/>
</dbReference>
<accession>A0A937KGG2</accession>
<dbReference type="PROSITE" id="PS00012">
    <property type="entry name" value="PHOSPHOPANTETHEINE"/>
    <property type="match status" value="3"/>
</dbReference>
<proteinExistence type="predicted"/>
<dbReference type="InterPro" id="IPR036736">
    <property type="entry name" value="ACP-like_sf"/>
</dbReference>
<evidence type="ECO:0000256" key="1">
    <source>
        <dbReference type="ARBA" id="ARBA00001957"/>
    </source>
</evidence>
<dbReference type="InterPro" id="IPR010060">
    <property type="entry name" value="NRPS_synth"/>
</dbReference>
<dbReference type="RefSeq" id="WP_202858698.1">
    <property type="nucleotide sequence ID" value="NZ_JAEUGD010000066.1"/>
</dbReference>
<comment type="cofactor">
    <cofactor evidence="1">
        <name>pantetheine 4'-phosphate</name>
        <dbReference type="ChEBI" id="CHEBI:47942"/>
    </cofactor>
</comment>
<organism evidence="6 7">
    <name type="scientific">Fulvivirga marina</name>
    <dbReference type="NCBI Taxonomy" id="2494733"/>
    <lineage>
        <taxon>Bacteria</taxon>
        <taxon>Pseudomonadati</taxon>
        <taxon>Bacteroidota</taxon>
        <taxon>Cytophagia</taxon>
        <taxon>Cytophagales</taxon>
        <taxon>Fulvivirgaceae</taxon>
        <taxon>Fulvivirga</taxon>
    </lineage>
</organism>
<dbReference type="Gene3D" id="1.10.1200.10">
    <property type="entry name" value="ACP-like"/>
    <property type="match status" value="3"/>
</dbReference>
<dbReference type="NCBIfam" id="TIGR01720">
    <property type="entry name" value="NRPS-para261"/>
    <property type="match status" value="1"/>
</dbReference>
<dbReference type="GO" id="GO:0003824">
    <property type="term" value="F:catalytic activity"/>
    <property type="evidence" value="ECO:0007669"/>
    <property type="project" value="InterPro"/>
</dbReference>
<dbReference type="InterPro" id="IPR023213">
    <property type="entry name" value="CAT-like_dom_sf"/>
</dbReference>
<dbReference type="CDD" id="cd19531">
    <property type="entry name" value="LCL_NRPS-like"/>
    <property type="match status" value="1"/>
</dbReference>
<gene>
    <name evidence="6" type="ORF">JMN32_22820</name>
</gene>
<dbReference type="FunFam" id="1.10.1200.10:FF:000005">
    <property type="entry name" value="Nonribosomal peptide synthetase 1"/>
    <property type="match status" value="3"/>
</dbReference>
<dbReference type="Pfam" id="PF00668">
    <property type="entry name" value="Condensation"/>
    <property type="match status" value="3"/>
</dbReference>
<dbReference type="Proteomes" id="UP000614216">
    <property type="component" value="Unassembled WGS sequence"/>
</dbReference>
<dbReference type="InterPro" id="IPR025714">
    <property type="entry name" value="Methyltranfer_dom"/>
</dbReference>
<dbReference type="CDD" id="cd19534">
    <property type="entry name" value="E_NRPS"/>
    <property type="match status" value="1"/>
</dbReference>
<dbReference type="Gene3D" id="3.30.300.30">
    <property type="match status" value="3"/>
</dbReference>
<feature type="domain" description="Carrier" evidence="5">
    <location>
        <begin position="1896"/>
        <end position="1970"/>
    </location>
</feature>
<dbReference type="InterPro" id="IPR020806">
    <property type="entry name" value="PKS_PP-bd"/>
</dbReference>
<dbReference type="NCBIfam" id="NF003417">
    <property type="entry name" value="PRK04813.1"/>
    <property type="match status" value="4"/>
</dbReference>
<dbReference type="InterPro" id="IPR006162">
    <property type="entry name" value="Ppantetheine_attach_site"/>
</dbReference>
<dbReference type="Gene3D" id="3.30.559.30">
    <property type="entry name" value="Nonribosomal peptide synthetase, condensation domain"/>
    <property type="match status" value="3"/>
</dbReference>
<dbReference type="FunFam" id="3.40.50.980:FF:000001">
    <property type="entry name" value="Non-ribosomal peptide synthetase"/>
    <property type="match status" value="1"/>
</dbReference>
<dbReference type="GO" id="GO:0005737">
    <property type="term" value="C:cytoplasm"/>
    <property type="evidence" value="ECO:0007669"/>
    <property type="project" value="TreeGrafter"/>
</dbReference>
<dbReference type="SMART" id="SM00823">
    <property type="entry name" value="PKS_PP"/>
    <property type="match status" value="2"/>
</dbReference>
<dbReference type="SUPFAM" id="SSF47336">
    <property type="entry name" value="ACP-like"/>
    <property type="match status" value="3"/>
</dbReference>
<dbReference type="Gene3D" id="3.40.50.150">
    <property type="entry name" value="Vaccinia Virus protein VP39"/>
    <property type="match status" value="1"/>
</dbReference>
<dbReference type="Pfam" id="PF13847">
    <property type="entry name" value="Methyltransf_31"/>
    <property type="match status" value="1"/>
</dbReference>
<evidence type="ECO:0000256" key="2">
    <source>
        <dbReference type="ARBA" id="ARBA00022450"/>
    </source>
</evidence>
<dbReference type="FunFam" id="3.40.50.12780:FF:000012">
    <property type="entry name" value="Non-ribosomal peptide synthetase"/>
    <property type="match status" value="1"/>
</dbReference>
<sequence>MSSKTDFRKIKDSKKADILAKVVEEFNNTAQPYPDLTVHELFDQIAAQYPDHVAIEHGGQEIDYFANPFAGQKTYRELAEEANQMARFLLDQGVQIEDRVAVLLDDSIDTVIVLLGILKAGAAYVSIFPDFPYERKKTIIDDAACQILVSSKSYIKSINKLQWDCSSLKTVLCIDSHDVYREVEPENELMKKDLWDFVGEDAQDDIQGGGWTNSYTGEDLDRLVMDEYGDNILHKLKPLLNKESRVLEIGCSSGISLFRLAPLVQMYYGIDLSSEILKKTEIERDKRGLTNVQLQCLPAHQVDKVEEKGFDVIIINSVIQCFNGHNYLRDVIGKAIHLLNDKGILFFGDIMDQDSKNELIDSLLSFKRSNVGKGYTTKIDWSNELFIARGFFEDLKFDYNCITQVEHTEKIYTMESELSQFRYDTMVSVDKTINKEEAVETRHKYLLDRRSLDQHSSEQLEPIGNSRNIAYITYTSGTTGIPKGSIIEHRSIVRLVKNTNFIEITTDDVVAKTAPVSFDASTFEIWGPLLNGAKLNLIEKETLLDPKGLEHRLKNNNVTIAWFTSFLFNEIIDYSVDVVSDLKTILVGGDALSPVHINAVMEAYPEITLINGYGPSENTTFSACFKIDKPYEKSIPIGKPIANSQCYILNKKLEPVAVGITGELYVSGDGLSRGYLNNPELTHEKFIDHPFRKGEKLYRTGDKAKWLPDGNIRFIGRDDEQIKVRGYRVELDEIAARVKSITGLKQVLITLRANKAGEKEICAYLVAKSKLNAKQLKKDLALFLPDYMVPQHILIIDSFPLTSNGKINRRLLPDPDKPTELSGYITPRNETEKQLSKIWQSILGLQKVGVNENFFDIGGHSLKATQLISQVQKEMDVDLSIREVFTYPTIMELAHIIDERENVAFKHIEALEPKALYAVSHGQKRMWILDQLEKNSLAYHTGAAFILKGDLDISILEEALRSVIERHEALRTTFVMKEGVLYQKIHAPEAFNFKLGVQSVVDQGDNAEEEARKLINKEASTPFDLEAGPLFRARLVQVENDQYIIIFSMHHIISDGWSLKVLVGDIARLYELYEQGKDNSMEPLRIQYKDYSAWQNEQLSGDHLKSHQKFWWEQFKDEVPVLDLPTCYPRPFEKGFKAGSLDFIIDKKLKARLTEFGKQTGTTLFMQLVASIKNLFYRYTAQEDIVIGFPIAGREHEDLRDQIGLYLNTLPIRTKFSGEENFMQLLNRVRENTLNAYEHQVYPFDNLVDDLDLEKDLSRHPLFDVMVVLQNIDINIDKNLPDMGGIQIGNYAPGVASNKFDLVFNFSEQDDQFKVNITFDLDLFTETRIKNLFEHYIALLSAALAEPTTELYRLDYLSDAEQQTILRLSEGESDQSLLKSSFISQFVDQVATNPESTAIVHQEQTVRYKDLAVQADQLAHHLKDYFQVNAGDRVGVVANKNINTIVAFLAIIKLRAVYMPLDGNSGEHQWEQMLEDTKPKVILSEASFHDKLENKGIPALILDQVEYSSDTKPQIIPENLPGDVAYIIFTSGSTGKRKGVEITHKALINLCNWYVQHLEIGSDDNILLLVPLSFDASIKNILAPLMAGARLTLLDDSVKDPAEIARIIDREGVTHINCVPSAFEPVLQSAKKDNYKALASLKCVALGGESADVAVLQEWMDSTHCQSRIMNLYGPTEGTDTNTAYLVNEETLRELDTMPIGTPISNNNVYILDQYARLVPNGVRGEICIAGTGVARGYLNNAKLTAASFVNDPFTEEDKKMYRSGDVGKWLPNGNIEFAGRIDRQVKVRGYRIEPGEIESALLICEGIEKARVVVLKDKEGINNLVAYFIGEPLTLEEIRHHLSLYVANYMIPAYFVRLTEFPLTASGKTDIKQLPSPFNGSEGMQLLGTEKKKIRPRNKKEQDLLQIWQTLLSREEIGIYDNFFAIGGDSIKALQIVARAYEQGYKIDMKSIYSNPTVAELAATAQQAVQETEQGVVSGDLPLTPIQADFFQTVTQEPSHFNQAVMFRFKEHINVETLQAIFSKIQEHHDALRITFKQSGDQVTAYNNDLSLPLSIKKYDLSDKEETEALTELKEIAGQLQAGFNLEEGPLMTLGLFQFKDCDRLLIVIHHLVVDGISWRILFEDMQRLYEQHQEGKPFNLPAKTTSFKHWAQQLSDYAHSAKALKDIDYWTKLTQEEYQAVPRDFEDGTCFHEHITSLRFNLSKEQTQLLLTKVNQAFYTEINDILLTALGMAMSKTFGLNKLWVDLEGHGREDILDNVDISRTVGWFTSSYPVLLNMEYADDTALQIKTIKEHLHQIPNKGIGYGIGKYLTPKKDQKGLDAVQAQIIFNYLGQFDSDVENLAFEVTDEETGALQSPEQQRKHDLDVSGMIAEQQLSMAISFSDKQYKKETIEKLVDSYKQSLEALIDYCTAQTQSVHTPADFTYKKLSLEMLDKLNDQYAVEDIYPLSPLQEGLLFHSLYDRDSQAYFEQISYSVKGTLDESVVRRAITELSKRHDILRTGFVHEGVALPLQLVLADRGITFKHEDLSQLADQGEKEKAIRGYKENDKKQKLDLAKDELMRLSLIKLEENEYIFIWSYHHILMDGWCLGVLIQEFYEIYRSYVQNQPHSLLPSVPYKRYIQWLDKQDRKTAADYWGQYLDQYEEAAFIPQSRIVNRQEYKQGQFRFEISEEVTEKLNQICTHYNVTLNTVIQAIWGIMLGRYNQREDVVFGSVVSGRPAEIPGIERIVGLLINTLPVRVDYEENESFDTLIAKMQQAAVESEAYQFFHLADIQSNSPLKEQLFDHILAYENYPLEAQVKQGLEENSSEVGMDISDVDAIGQTNYNFNVIINPGSSIKFTIDYNQNLYDQAFIESISGHIRQIAGEVSANPQMNIGQIELLSSDEREAVLTAFNDTHAEYDRNMTLHGTFEQQAALSPDATALVHKNEQFTYAALNANANQLAHYLTPFVEGSTNCIVAVIMSPSVLMVETLLGILKSGAAYLPIDVEYPADRVQYMLKDSNARVIITDDSEHVAKLELENIEVINVNDKPKGLAASPTDNLTSTGGAEDLAYVLYTSGSTGLPKGCMITHRNVLRLIKNDRHRFDLSSADVWILAHAYIFDFSVWEMYGALLYGAKLIVPTRAEVKDVANLANLIQEHRVTILNQTPLAFEYLSDKLKTLTGLDEHLRFIILSGDRLDTIKLKSWTEVYPPEKIKLINMYGITETTVVSSYHEITMEDIREYSNTKGSPIGSLLPECTLHVLDNKGRLLPHGVVGELYMGGTGVSQGYLNNEKLTKERFIESPFEKGKRLYKTGDAGRWLHDGTLEFFGRIDNQVKIRGYRIELGEIEQQLLTMKEVTHAIVRVHKDQGNNDGLIAYIMATSKVDQASVKAHLAQKLPNYMIPAYFIQINEIPLTISGKVNFKALPAVSHGNATEKAEYVAPRNAVESQLVEIWSELLNLEKVSVTDNFFELGGHSLKAIRALSRIQQAFGVKIELESVYEHPTIEKIAEIIGAMELLDDSQQLGNDSEETQYEELTL</sequence>